<dbReference type="Proteomes" id="UP001221924">
    <property type="component" value="Unassembled WGS sequence"/>
</dbReference>
<comment type="caution">
    <text evidence="2">The sequence shown here is derived from an EMBL/GenBank/DDBJ whole genome shotgun (WGS) entry which is preliminary data.</text>
</comment>
<dbReference type="AlphaFoldDB" id="A0AAW6MBI0"/>
<dbReference type="PANTHER" id="PTHR33498:SF1">
    <property type="entry name" value="TRANSPOSASE FOR INSERTION SEQUENCE ELEMENT IS1557"/>
    <property type="match status" value="1"/>
</dbReference>
<name>A0AAW6MBI0_9BACE</name>
<feature type="domain" description="Transposase IS204/IS1001/IS1096/IS1165 DDE" evidence="1">
    <location>
        <begin position="178"/>
        <end position="267"/>
    </location>
</feature>
<dbReference type="EMBL" id="JARFID010000076">
    <property type="protein sequence ID" value="MDE8697633.1"/>
    <property type="molecule type" value="Genomic_DNA"/>
</dbReference>
<sequence>MINISAKDKDSTKKRTSGLYCQISKWFKNKFSDKGLLIRNIEFSDCCCTLHADTHSQSCSCPNCGRLCYHVHKYYIRTLESLELFNLQVVIQVRVRYYYCDYPDCPQRTFSGSLAIAGPNARKTHEVQQRILKTSLYLSGRKASLLLKSQNIHASTSGCTRVVKRLGESNPPCTSIRIGIDDFASKKGHVYKCVACDQDTGFPVAIFDCRYGEELNQWLQENQQIELVTRDGSHDYARAISTHLPRAIQVTDRFHLVKNLLKGMTEFIQKTLYQTNEKLSYPYPSLEEAYDYMFKDLCDIGEKRHRERINNYLKIKQMTIEGATRPEILAAIGKSATYVRNLLQGKGLSVHLNTNQRKAMKYLSEMAKIVSDGIISTATLVKRMEGKLDSNLVSRLMRTITEVYTKKRKEIREHNEKLKKSKIKKKVKVALIREFLLKGKTKDEKFDLKMKSNEAIAHAVDLCIDFRKILKGVEADTTLDEWMKKAKKAKCKAIAKFAANIEDDKQAVKAA</sequence>
<dbReference type="NCBIfam" id="NF033550">
    <property type="entry name" value="transpos_ISL3"/>
    <property type="match status" value="1"/>
</dbReference>
<dbReference type="InterPro" id="IPR047951">
    <property type="entry name" value="Transpos_ISL3"/>
</dbReference>
<organism evidence="2 3">
    <name type="scientific">Bacteroides cellulosilyticus</name>
    <dbReference type="NCBI Taxonomy" id="246787"/>
    <lineage>
        <taxon>Bacteria</taxon>
        <taxon>Pseudomonadati</taxon>
        <taxon>Bacteroidota</taxon>
        <taxon>Bacteroidia</taxon>
        <taxon>Bacteroidales</taxon>
        <taxon>Bacteroidaceae</taxon>
        <taxon>Bacteroides</taxon>
    </lineage>
</organism>
<dbReference type="PANTHER" id="PTHR33498">
    <property type="entry name" value="TRANSPOSASE FOR INSERTION SEQUENCE ELEMENT IS1557"/>
    <property type="match status" value="1"/>
</dbReference>
<dbReference type="RefSeq" id="WP_256141868.1">
    <property type="nucleotide sequence ID" value="NZ_JANFZY010000087.1"/>
</dbReference>
<evidence type="ECO:0000259" key="1">
    <source>
        <dbReference type="Pfam" id="PF01610"/>
    </source>
</evidence>
<evidence type="ECO:0000313" key="2">
    <source>
        <dbReference type="EMBL" id="MDE8697633.1"/>
    </source>
</evidence>
<dbReference type="InterPro" id="IPR002560">
    <property type="entry name" value="Transposase_DDE"/>
</dbReference>
<dbReference type="Pfam" id="PF01610">
    <property type="entry name" value="DDE_Tnp_ISL3"/>
    <property type="match status" value="1"/>
</dbReference>
<proteinExistence type="predicted"/>
<feature type="non-terminal residue" evidence="2">
    <location>
        <position position="511"/>
    </location>
</feature>
<gene>
    <name evidence="2" type="ORF">PZH42_26415</name>
</gene>
<evidence type="ECO:0000313" key="3">
    <source>
        <dbReference type="Proteomes" id="UP001221924"/>
    </source>
</evidence>
<accession>A0AAW6MBI0</accession>
<reference evidence="2" key="1">
    <citation type="submission" date="2023-03" db="EMBL/GenBank/DDBJ databases">
        <title>DFI Biobank Strains.</title>
        <authorList>
            <person name="Mostad J."/>
            <person name="Paddock L."/>
            <person name="Medina S."/>
            <person name="Waligurski E."/>
            <person name="Barat B."/>
            <person name="Smith R."/>
            <person name="Burgo V."/>
            <person name="Metcalfe C."/>
            <person name="Woodson C."/>
            <person name="Sundararajan A."/>
            <person name="Ramaswamy R."/>
            <person name="Lin H."/>
            <person name="Pamer E.G."/>
        </authorList>
    </citation>
    <scope>NUCLEOTIDE SEQUENCE</scope>
    <source>
        <strain evidence="2">DFI.9.5</strain>
    </source>
</reference>
<protein>
    <submittedName>
        <fullName evidence="2">ISL3 family transposase</fullName>
    </submittedName>
</protein>